<evidence type="ECO:0000313" key="8">
    <source>
        <dbReference type="EMBL" id="KAF5953587.1"/>
    </source>
</evidence>
<evidence type="ECO:0000256" key="1">
    <source>
        <dbReference type="ARBA" id="ARBA00004370"/>
    </source>
</evidence>
<dbReference type="InterPro" id="IPR032675">
    <property type="entry name" value="LRR_dom_sf"/>
</dbReference>
<organism evidence="8 9">
    <name type="scientific">Camellia sinensis</name>
    <name type="common">Tea plant</name>
    <name type="synonym">Thea sinensis</name>
    <dbReference type="NCBI Taxonomy" id="4442"/>
    <lineage>
        <taxon>Eukaryota</taxon>
        <taxon>Viridiplantae</taxon>
        <taxon>Streptophyta</taxon>
        <taxon>Embryophyta</taxon>
        <taxon>Tracheophyta</taxon>
        <taxon>Spermatophyta</taxon>
        <taxon>Magnoliopsida</taxon>
        <taxon>eudicotyledons</taxon>
        <taxon>Gunneridae</taxon>
        <taxon>Pentapetalae</taxon>
        <taxon>asterids</taxon>
        <taxon>Ericales</taxon>
        <taxon>Theaceae</taxon>
        <taxon>Camellia</taxon>
    </lineage>
</organism>
<dbReference type="FunFam" id="3.80.10.10:FF:000041">
    <property type="entry name" value="LRR receptor-like serine/threonine-protein kinase ERECTA"/>
    <property type="match status" value="1"/>
</dbReference>
<dbReference type="AlphaFoldDB" id="A0A7J7HMA7"/>
<sequence length="466" mass="51772">MWIQRGIGDVEYSQLHLFSITIFTILYISTILVYSQCLEDQRSLLLQLKNSLKFNPTISHRLLKGVTCDQAGHVTGLNLNSEFISDGIDQPSNLLSLQFLESLNLANNSSRNLYLDGIIISTQGSEWCQAISFSLPNLRVLSISNCYLSSPIDSSLLKLQSLFEILLGSNNLSVVVPEFFVIFHKFDSLSLSRSNLYGPFPKKIFHVPTLQTLDLSDNIKLQGSLLELPDSISNLRNLSRINLSHCNFSGTIPNSVTNLSQLVYLDLSSNNFTGTILSIQMSKNLTYIDLFHNALIGPVPSTHFNGLSNLGNIHLAYNSFGGSTPSSMFSFPSLQKIQLFDNQFGGQVAGFLNGSLSPLNTLDLSSNKLKGLISTYFFDFGRLNILLLSFNNFSGTIQLEWIQSLQNLTRLYLSYNSLSINASGSNSALSSFPQLGMLRLVSCKLQKFPPLMDQSRIFHLDLSDDN</sequence>
<comment type="subcellular location">
    <subcellularLocation>
        <location evidence="1">Membrane</location>
    </subcellularLocation>
</comment>
<evidence type="ECO:0000313" key="9">
    <source>
        <dbReference type="Proteomes" id="UP000593564"/>
    </source>
</evidence>
<keyword evidence="3" id="KW-0732">Signal</keyword>
<evidence type="ECO:0000256" key="5">
    <source>
        <dbReference type="ARBA" id="ARBA00023136"/>
    </source>
</evidence>
<evidence type="ECO:0008006" key="10">
    <source>
        <dbReference type="Google" id="ProtNLM"/>
    </source>
</evidence>
<keyword evidence="9" id="KW-1185">Reference proteome</keyword>
<proteinExistence type="predicted"/>
<dbReference type="Proteomes" id="UP000593564">
    <property type="component" value="Unassembled WGS sequence"/>
</dbReference>
<comment type="caution">
    <text evidence="8">The sequence shown here is derived from an EMBL/GenBank/DDBJ whole genome shotgun (WGS) entry which is preliminary data.</text>
</comment>
<keyword evidence="7" id="KW-0812">Transmembrane</keyword>
<keyword evidence="2" id="KW-0433">Leucine-rich repeat</keyword>
<protein>
    <recommendedName>
        <fullName evidence="10">Leucine-rich repeat-containing N-terminal plant-type domain-containing protein</fullName>
    </recommendedName>
</protein>
<dbReference type="EMBL" id="JACBKZ010000003">
    <property type="protein sequence ID" value="KAF5953587.1"/>
    <property type="molecule type" value="Genomic_DNA"/>
</dbReference>
<dbReference type="Pfam" id="PF00560">
    <property type="entry name" value="LRR_1"/>
    <property type="match status" value="4"/>
</dbReference>
<keyword evidence="4" id="KW-0677">Repeat</keyword>
<keyword evidence="5 7" id="KW-0472">Membrane</keyword>
<feature type="transmembrane region" description="Helical" evidence="7">
    <location>
        <begin position="12"/>
        <end position="34"/>
    </location>
</feature>
<gene>
    <name evidence="8" type="ORF">HYC85_006443</name>
</gene>
<evidence type="ECO:0000256" key="6">
    <source>
        <dbReference type="ARBA" id="ARBA00023180"/>
    </source>
</evidence>
<reference evidence="9" key="1">
    <citation type="journal article" date="2020" name="Nat. Commun.">
        <title>Genome assembly of wild tea tree DASZ reveals pedigree and selection history of tea varieties.</title>
        <authorList>
            <person name="Zhang W."/>
            <person name="Zhang Y."/>
            <person name="Qiu H."/>
            <person name="Guo Y."/>
            <person name="Wan H."/>
            <person name="Zhang X."/>
            <person name="Scossa F."/>
            <person name="Alseekh S."/>
            <person name="Zhang Q."/>
            <person name="Wang P."/>
            <person name="Xu L."/>
            <person name="Schmidt M.H."/>
            <person name="Jia X."/>
            <person name="Li D."/>
            <person name="Zhu A."/>
            <person name="Guo F."/>
            <person name="Chen W."/>
            <person name="Ni D."/>
            <person name="Usadel B."/>
            <person name="Fernie A.R."/>
            <person name="Wen W."/>
        </authorList>
    </citation>
    <scope>NUCLEOTIDE SEQUENCE [LARGE SCALE GENOMIC DNA]</scope>
    <source>
        <strain evidence="9">cv. G240</strain>
    </source>
</reference>
<dbReference type="SUPFAM" id="SSF52058">
    <property type="entry name" value="L domain-like"/>
    <property type="match status" value="2"/>
</dbReference>
<evidence type="ECO:0000256" key="2">
    <source>
        <dbReference type="ARBA" id="ARBA00022614"/>
    </source>
</evidence>
<dbReference type="InterPro" id="IPR052941">
    <property type="entry name" value="StomDev_PlantInt_Reg"/>
</dbReference>
<dbReference type="Gene3D" id="3.80.10.10">
    <property type="entry name" value="Ribonuclease Inhibitor"/>
    <property type="match status" value="4"/>
</dbReference>
<dbReference type="InterPro" id="IPR001611">
    <property type="entry name" value="Leu-rich_rpt"/>
</dbReference>
<dbReference type="PRINTS" id="PR00019">
    <property type="entry name" value="LEURICHRPT"/>
</dbReference>
<evidence type="ECO:0000256" key="4">
    <source>
        <dbReference type="ARBA" id="ARBA00022737"/>
    </source>
</evidence>
<reference evidence="8 9" key="2">
    <citation type="submission" date="2020-07" db="EMBL/GenBank/DDBJ databases">
        <title>Genome assembly of wild tea tree DASZ reveals pedigree and selection history of tea varieties.</title>
        <authorList>
            <person name="Zhang W."/>
        </authorList>
    </citation>
    <scope>NUCLEOTIDE SEQUENCE [LARGE SCALE GENOMIC DNA]</scope>
    <source>
        <strain evidence="9">cv. G240</strain>
        <tissue evidence="8">Leaf</tissue>
    </source>
</reference>
<dbReference type="PANTHER" id="PTHR48004">
    <property type="entry name" value="OS01G0149700 PROTEIN"/>
    <property type="match status" value="1"/>
</dbReference>
<evidence type="ECO:0000256" key="7">
    <source>
        <dbReference type="SAM" id="Phobius"/>
    </source>
</evidence>
<accession>A0A7J7HMA7</accession>
<evidence type="ECO:0000256" key="3">
    <source>
        <dbReference type="ARBA" id="ARBA00022729"/>
    </source>
</evidence>
<dbReference type="PANTHER" id="PTHR48004:SF58">
    <property type="entry name" value="OS01G0162200 PROTEIN"/>
    <property type="match status" value="1"/>
</dbReference>
<dbReference type="Pfam" id="PF13855">
    <property type="entry name" value="LRR_8"/>
    <property type="match status" value="1"/>
</dbReference>
<keyword evidence="7" id="KW-1133">Transmembrane helix</keyword>
<dbReference type="GO" id="GO:0016020">
    <property type="term" value="C:membrane"/>
    <property type="evidence" value="ECO:0007669"/>
    <property type="project" value="UniProtKB-SubCell"/>
</dbReference>
<name>A0A7J7HMA7_CAMSI</name>
<keyword evidence="6" id="KW-0325">Glycoprotein</keyword>